<feature type="binding site" evidence="10">
    <location>
        <position position="173"/>
    </location>
    <ligand>
        <name>FAD</name>
        <dbReference type="ChEBI" id="CHEBI:57692"/>
    </ligand>
</feature>
<evidence type="ECO:0000256" key="9">
    <source>
        <dbReference type="PIRSR" id="PIRSR000196-1"/>
    </source>
</evidence>
<evidence type="ECO:0000256" key="10">
    <source>
        <dbReference type="PIRSR" id="PIRSR000196-2"/>
    </source>
</evidence>
<feature type="binding site" evidence="9">
    <location>
        <position position="296"/>
    </location>
    <ligand>
        <name>substrate</name>
    </ligand>
</feature>
<sequence>MSVVFDSLLRPAINAAADSHAIKSFSQHNSLTSKVVDRFVAGSDRATLLPVLTRELAGGLSVTVDYLGEDTVDEQAAADTVREYLALITAMSEVGATGIGRLEVSLKLTAVGLALPEHGRKIATEHARTICAAAHHAGVLVTLDAEGSGTVDDRLDILRELQSDYPDVGTVLQAYLRRTEEDCRTLIDARVRLCKGAYAEPVSVAFSKSASVDNSYQRCLRILMRGNGYPMIATHDPMMIAAARALAKEAGRSSASWEYQMLYGIRADEQRRLVESGSRVRVYLPYGQEWYGYFLRRLSERPANLTFFARSLVRR</sequence>
<keyword evidence="6" id="KW-0560">Oxidoreductase</keyword>
<dbReference type="STRING" id="1077974.GOEFS_039_00560"/>
<dbReference type="PIRSF" id="PIRSF000196">
    <property type="entry name" value="Pro_dehydrog"/>
    <property type="match status" value="1"/>
</dbReference>
<dbReference type="SUPFAM" id="SSF51730">
    <property type="entry name" value="FAD-linked oxidoreductase"/>
    <property type="match status" value="1"/>
</dbReference>
<feature type="binding site" evidence="10">
    <location>
        <begin position="195"/>
        <end position="197"/>
    </location>
    <ligand>
        <name>FAD</name>
        <dbReference type="ChEBI" id="CHEBI:57692"/>
    </ligand>
</feature>
<comment type="cofactor">
    <cofactor evidence="10">
        <name>FAD</name>
        <dbReference type="ChEBI" id="CHEBI:57692"/>
    </cofactor>
    <text evidence="10">Binds 1 FAD per subunit.</text>
</comment>
<dbReference type="Pfam" id="PF01619">
    <property type="entry name" value="Pro_dh"/>
    <property type="match status" value="1"/>
</dbReference>
<dbReference type="GO" id="GO:0004657">
    <property type="term" value="F:proline dehydrogenase activity"/>
    <property type="evidence" value="ECO:0007669"/>
    <property type="project" value="UniProtKB-EC"/>
</dbReference>
<keyword evidence="4 10" id="KW-0547">Nucleotide-binding</keyword>
<feature type="binding site" evidence="10">
    <location>
        <begin position="234"/>
        <end position="235"/>
    </location>
    <ligand>
        <name>FAD</name>
        <dbReference type="ChEBI" id="CHEBI:57692"/>
    </ligand>
</feature>
<dbReference type="PANTHER" id="PTHR13914:SF0">
    <property type="entry name" value="PROLINE DEHYDROGENASE 1, MITOCHONDRIAL"/>
    <property type="match status" value="1"/>
</dbReference>
<keyword evidence="5 10" id="KW-0274">FAD</keyword>
<dbReference type="OrthoDB" id="9773461at2"/>
<dbReference type="RefSeq" id="WP_007317158.1">
    <property type="nucleotide sequence ID" value="NZ_BAEH01000039.1"/>
</dbReference>
<comment type="caution">
    <text evidence="12">The sequence shown here is derived from an EMBL/GenBank/DDBJ whole genome shotgun (WGS) entry which is preliminary data.</text>
</comment>
<evidence type="ECO:0000256" key="6">
    <source>
        <dbReference type="ARBA" id="ARBA00023002"/>
    </source>
</evidence>
<dbReference type="PANTHER" id="PTHR13914">
    <property type="entry name" value="PROLINE OXIDASE"/>
    <property type="match status" value="1"/>
</dbReference>
<proteinExistence type="predicted"/>
<dbReference type="EMBL" id="BAEH01000039">
    <property type="protein sequence ID" value="GAB17821.1"/>
    <property type="molecule type" value="Genomic_DNA"/>
</dbReference>
<keyword evidence="7" id="KW-0642">Proline metabolism</keyword>
<comment type="catalytic activity">
    <reaction evidence="8">
        <text>L-proline + a quinone = (S)-1-pyrroline-5-carboxylate + a quinol + H(+)</text>
        <dbReference type="Rhea" id="RHEA:23784"/>
        <dbReference type="ChEBI" id="CHEBI:15378"/>
        <dbReference type="ChEBI" id="CHEBI:17388"/>
        <dbReference type="ChEBI" id="CHEBI:24646"/>
        <dbReference type="ChEBI" id="CHEBI:60039"/>
        <dbReference type="ChEBI" id="CHEBI:132124"/>
        <dbReference type="EC" id="1.5.5.2"/>
    </reaction>
</comment>
<feature type="domain" description="Proline dehydrogenase" evidence="11">
    <location>
        <begin position="58"/>
        <end position="309"/>
    </location>
</feature>
<dbReference type="InterPro" id="IPR015659">
    <property type="entry name" value="Proline_oxidase"/>
</dbReference>
<dbReference type="eggNOG" id="COG0506">
    <property type="taxonomic scope" value="Bacteria"/>
</dbReference>
<dbReference type="Proteomes" id="UP000035034">
    <property type="component" value="Unassembled WGS sequence"/>
</dbReference>
<evidence type="ECO:0000256" key="5">
    <source>
        <dbReference type="ARBA" id="ARBA00022827"/>
    </source>
</evidence>
<comment type="pathway">
    <text evidence="1">Amino-acid degradation; L-proline degradation into L-glutamate; L-glutamate from L-proline: step 1/2.</text>
</comment>
<reference evidence="12 13" key="1">
    <citation type="submission" date="2011-12" db="EMBL/GenBank/DDBJ databases">
        <title>Whole genome shotgun sequence of Gordonia effusa NBRC 100432.</title>
        <authorList>
            <person name="Yoshida I."/>
            <person name="Takarada H."/>
            <person name="Hosoyama A."/>
            <person name="Tsuchikane K."/>
            <person name="Katsumata H."/>
            <person name="Yamazaki S."/>
            <person name="Fujita N."/>
        </authorList>
    </citation>
    <scope>NUCLEOTIDE SEQUENCE [LARGE SCALE GENOMIC DNA]</scope>
    <source>
        <strain evidence="12 13">NBRC 100432</strain>
    </source>
</reference>
<dbReference type="GO" id="GO:0000166">
    <property type="term" value="F:nucleotide binding"/>
    <property type="evidence" value="ECO:0007669"/>
    <property type="project" value="UniProtKB-KW"/>
</dbReference>
<evidence type="ECO:0000256" key="7">
    <source>
        <dbReference type="ARBA" id="ARBA00023062"/>
    </source>
</evidence>
<name>H0QYC0_9ACTN</name>
<keyword evidence="3" id="KW-0285">Flavoprotein</keyword>
<feature type="binding site" evidence="9">
    <location>
        <position position="107"/>
    </location>
    <ligand>
        <name>substrate</name>
    </ligand>
</feature>
<gene>
    <name evidence="12" type="ORF">GOEFS_039_00560</name>
</gene>
<accession>H0QYC0</accession>
<evidence type="ECO:0000256" key="3">
    <source>
        <dbReference type="ARBA" id="ARBA00022630"/>
    </source>
</evidence>
<evidence type="ECO:0000313" key="12">
    <source>
        <dbReference type="EMBL" id="GAB17821.1"/>
    </source>
</evidence>
<dbReference type="InterPro" id="IPR008219">
    <property type="entry name" value="PRODH_bac_arc"/>
</dbReference>
<evidence type="ECO:0000256" key="2">
    <source>
        <dbReference type="ARBA" id="ARBA00012695"/>
    </source>
</evidence>
<feature type="binding site" evidence="9">
    <location>
        <position position="297"/>
    </location>
    <ligand>
        <name>substrate</name>
    </ligand>
</feature>
<dbReference type="AlphaFoldDB" id="H0QYC0"/>
<evidence type="ECO:0000313" key="13">
    <source>
        <dbReference type="Proteomes" id="UP000035034"/>
    </source>
</evidence>
<organism evidence="12 13">
    <name type="scientific">Gordonia effusa NBRC 100432</name>
    <dbReference type="NCBI Taxonomy" id="1077974"/>
    <lineage>
        <taxon>Bacteria</taxon>
        <taxon>Bacillati</taxon>
        <taxon>Actinomycetota</taxon>
        <taxon>Actinomycetes</taxon>
        <taxon>Mycobacteriales</taxon>
        <taxon>Gordoniaceae</taxon>
        <taxon>Gordonia</taxon>
    </lineage>
</organism>
<evidence type="ECO:0000256" key="4">
    <source>
        <dbReference type="ARBA" id="ARBA00022741"/>
    </source>
</evidence>
<evidence type="ECO:0000256" key="1">
    <source>
        <dbReference type="ARBA" id="ARBA00004739"/>
    </source>
</evidence>
<dbReference type="InterPro" id="IPR002872">
    <property type="entry name" value="Proline_DH_dom"/>
</dbReference>
<dbReference type="Gene3D" id="3.20.20.220">
    <property type="match status" value="1"/>
</dbReference>
<evidence type="ECO:0000259" key="11">
    <source>
        <dbReference type="Pfam" id="PF01619"/>
    </source>
</evidence>
<protein>
    <recommendedName>
        <fullName evidence="2">proline dehydrogenase</fullName>
        <ecNumber evidence="2">1.5.5.2</ecNumber>
    </recommendedName>
</protein>
<dbReference type="EC" id="1.5.5.2" evidence="2"/>
<dbReference type="GO" id="GO:0010133">
    <property type="term" value="P:L-proline catabolic process to L-glutamate"/>
    <property type="evidence" value="ECO:0007669"/>
    <property type="project" value="UniProtKB-UniPathway"/>
</dbReference>
<dbReference type="InterPro" id="IPR029041">
    <property type="entry name" value="FAD-linked_oxidoreductase-like"/>
</dbReference>
<dbReference type="UniPathway" id="UPA00261">
    <property type="reaction ID" value="UER00373"/>
</dbReference>
<keyword evidence="13" id="KW-1185">Reference proteome</keyword>
<evidence type="ECO:0000256" key="8">
    <source>
        <dbReference type="ARBA" id="ARBA00048779"/>
    </source>
</evidence>